<accession>A0ABU4CTJ6</accession>
<dbReference type="Proteomes" id="UP001185737">
    <property type="component" value="Unassembled WGS sequence"/>
</dbReference>
<evidence type="ECO:0000256" key="2">
    <source>
        <dbReference type="ARBA" id="ARBA00022475"/>
    </source>
</evidence>
<evidence type="ECO:0000256" key="7">
    <source>
        <dbReference type="SAM" id="Phobius"/>
    </source>
</evidence>
<sequence>MSDTIAPTPQGYRIPEEPKDLQTGHLGRTQLISLSLASFVPAVGMALVPMLMFSAAGVQAWPSALLSMFAVICVGVAVISFARRFVASGSLYSYIGEAFGPWARYLTAAGLFTGFVVQVAAIAGIIGIFTGSFLTSLGIDNALELGPQSIIYVGAIGIGAFVAIRGLDTSVRVAVALAFVSIPLMVLITIASGVHTGLDLSEQLDFSSFSLNGTLQGVAGGAAFLVGFESCTSLAAETRDPKRNVPLAVMSVPVLLGVVYLGCTIIQTPGLAAASDALSDGVSPPAALAVEAGLPSAVATATDLVLAIATFASMIGFLNYGARFAMTLGLDGLLPARSSAIHSRYHSPYIAIGILSVAGFLLMSSLVLVSGTVTTAYNAIATLCVYAWIPPYLLIAAGAIALSLKQGRFSLKIAGAAVLGGVAMGWVYINGIINPPPAPLDAMSWVVVVVIVLMLAIFGLTSRAGRSRLLTDQTTGGSDDTDL</sequence>
<keyword evidence="2" id="KW-1003">Cell membrane</keyword>
<feature type="transmembrane region" description="Helical" evidence="7">
    <location>
        <begin position="31"/>
        <end position="54"/>
    </location>
</feature>
<evidence type="ECO:0000313" key="9">
    <source>
        <dbReference type="Proteomes" id="UP001185737"/>
    </source>
</evidence>
<keyword evidence="4 7" id="KW-1133">Transmembrane helix</keyword>
<dbReference type="PANTHER" id="PTHR42770:SF7">
    <property type="entry name" value="MEMBRANE PROTEIN"/>
    <property type="match status" value="1"/>
</dbReference>
<protein>
    <submittedName>
        <fullName evidence="8">APC family permease</fullName>
    </submittedName>
</protein>
<dbReference type="InterPro" id="IPR002293">
    <property type="entry name" value="AA/rel_permease1"/>
</dbReference>
<keyword evidence="5 7" id="KW-0472">Membrane</keyword>
<evidence type="ECO:0000256" key="4">
    <source>
        <dbReference type="ARBA" id="ARBA00022989"/>
    </source>
</evidence>
<dbReference type="RefSeq" id="WP_317571603.1">
    <property type="nucleotide sequence ID" value="NZ_JAWLKA010000042.1"/>
</dbReference>
<feature type="transmembrane region" description="Helical" evidence="7">
    <location>
        <begin position="103"/>
        <end position="129"/>
    </location>
</feature>
<feature type="transmembrane region" description="Helical" evidence="7">
    <location>
        <begin position="304"/>
        <end position="328"/>
    </location>
</feature>
<dbReference type="Gene3D" id="1.20.1740.10">
    <property type="entry name" value="Amino acid/polyamine transporter I"/>
    <property type="match status" value="1"/>
</dbReference>
<organism evidence="8 9">
    <name type="scientific">Rhodococcus jostii</name>
    <dbReference type="NCBI Taxonomy" id="132919"/>
    <lineage>
        <taxon>Bacteria</taxon>
        <taxon>Bacillati</taxon>
        <taxon>Actinomycetota</taxon>
        <taxon>Actinomycetes</taxon>
        <taxon>Mycobacteriales</taxon>
        <taxon>Nocardiaceae</taxon>
        <taxon>Rhodococcus</taxon>
    </lineage>
</organism>
<dbReference type="PANTHER" id="PTHR42770">
    <property type="entry name" value="AMINO ACID TRANSPORTER-RELATED"/>
    <property type="match status" value="1"/>
</dbReference>
<dbReference type="EMBL" id="JAWLKA010000042">
    <property type="protein sequence ID" value="MDV6286607.1"/>
    <property type="molecule type" value="Genomic_DNA"/>
</dbReference>
<feature type="transmembrane region" description="Helical" evidence="7">
    <location>
        <begin position="214"/>
        <end position="235"/>
    </location>
</feature>
<keyword evidence="9" id="KW-1185">Reference proteome</keyword>
<evidence type="ECO:0000256" key="6">
    <source>
        <dbReference type="SAM" id="MobiDB-lite"/>
    </source>
</evidence>
<feature type="transmembrane region" description="Helical" evidence="7">
    <location>
        <begin position="349"/>
        <end position="373"/>
    </location>
</feature>
<feature type="transmembrane region" description="Helical" evidence="7">
    <location>
        <begin position="442"/>
        <end position="460"/>
    </location>
</feature>
<evidence type="ECO:0000313" key="8">
    <source>
        <dbReference type="EMBL" id="MDV6286607.1"/>
    </source>
</evidence>
<evidence type="ECO:0000256" key="3">
    <source>
        <dbReference type="ARBA" id="ARBA00022692"/>
    </source>
</evidence>
<reference evidence="8 9" key="1">
    <citation type="submission" date="2023-10" db="EMBL/GenBank/DDBJ databases">
        <title>Development of a sustainable strategy for remediation of hydrocarbon-contaminated territories based on the waste exchange concept.</title>
        <authorList>
            <person name="Krivoruchko A."/>
        </authorList>
    </citation>
    <scope>NUCLEOTIDE SEQUENCE [LARGE SCALE GENOMIC DNA]</scope>
    <source>
        <strain evidence="8 9">IEGM 60</strain>
    </source>
</reference>
<feature type="transmembrane region" description="Helical" evidence="7">
    <location>
        <begin position="174"/>
        <end position="194"/>
    </location>
</feature>
<dbReference type="Pfam" id="PF13520">
    <property type="entry name" value="AA_permease_2"/>
    <property type="match status" value="1"/>
</dbReference>
<proteinExistence type="predicted"/>
<keyword evidence="3 7" id="KW-0812">Transmembrane</keyword>
<evidence type="ECO:0000256" key="5">
    <source>
        <dbReference type="ARBA" id="ARBA00023136"/>
    </source>
</evidence>
<feature type="transmembrane region" description="Helical" evidence="7">
    <location>
        <begin position="247"/>
        <end position="267"/>
    </location>
</feature>
<feature type="transmembrane region" description="Helical" evidence="7">
    <location>
        <begin position="379"/>
        <end position="402"/>
    </location>
</feature>
<dbReference type="PIRSF" id="PIRSF006060">
    <property type="entry name" value="AA_transporter"/>
    <property type="match status" value="1"/>
</dbReference>
<dbReference type="InterPro" id="IPR050367">
    <property type="entry name" value="APC_superfamily"/>
</dbReference>
<feature type="transmembrane region" description="Helical" evidence="7">
    <location>
        <begin position="409"/>
        <end position="430"/>
    </location>
</feature>
<name>A0ABU4CTJ6_RHOJO</name>
<comment type="subcellular location">
    <subcellularLocation>
        <location evidence="1">Cell membrane</location>
        <topology evidence="1">Multi-pass membrane protein</topology>
    </subcellularLocation>
</comment>
<feature type="region of interest" description="Disordered" evidence="6">
    <location>
        <begin position="1"/>
        <end position="20"/>
    </location>
</feature>
<evidence type="ECO:0000256" key="1">
    <source>
        <dbReference type="ARBA" id="ARBA00004651"/>
    </source>
</evidence>
<feature type="transmembrane region" description="Helical" evidence="7">
    <location>
        <begin position="149"/>
        <end position="167"/>
    </location>
</feature>
<gene>
    <name evidence="8" type="ORF">R3Q59_39705</name>
</gene>
<comment type="caution">
    <text evidence="8">The sequence shown here is derived from an EMBL/GenBank/DDBJ whole genome shotgun (WGS) entry which is preliminary data.</text>
</comment>
<feature type="transmembrane region" description="Helical" evidence="7">
    <location>
        <begin position="60"/>
        <end position="82"/>
    </location>
</feature>